<comment type="caution">
    <text evidence="1">The sequence shown here is derived from an EMBL/GenBank/DDBJ whole genome shotgun (WGS) entry which is preliminary data.</text>
</comment>
<dbReference type="Proteomes" id="UP000632339">
    <property type="component" value="Unassembled WGS sequence"/>
</dbReference>
<reference evidence="2" key="1">
    <citation type="journal article" date="2019" name="Int. J. Syst. Evol. Microbiol.">
        <title>The Global Catalogue of Microorganisms (GCM) 10K type strain sequencing project: providing services to taxonomists for standard genome sequencing and annotation.</title>
        <authorList>
            <consortium name="The Broad Institute Genomics Platform"/>
            <consortium name="The Broad Institute Genome Sequencing Center for Infectious Disease"/>
            <person name="Wu L."/>
            <person name="Ma J."/>
        </authorList>
    </citation>
    <scope>NUCLEOTIDE SEQUENCE [LARGE SCALE GENOMIC DNA]</scope>
    <source>
        <strain evidence="2">CGMCC 1.6375</strain>
    </source>
</reference>
<name>A0ABQ2HIA3_9BACT</name>
<gene>
    <name evidence="1" type="ORF">GCM10010967_12940</name>
</gene>
<dbReference type="RefSeq" id="WP_019945515.1">
    <property type="nucleotide sequence ID" value="NZ_BMLI01000001.1"/>
</dbReference>
<accession>A0ABQ2HIA3</accession>
<keyword evidence="2" id="KW-1185">Reference proteome</keyword>
<evidence type="ECO:0000313" key="1">
    <source>
        <dbReference type="EMBL" id="GGM82684.1"/>
    </source>
</evidence>
<organism evidence="1 2">
    <name type="scientific">Dyadobacter beijingensis</name>
    <dbReference type="NCBI Taxonomy" id="365489"/>
    <lineage>
        <taxon>Bacteria</taxon>
        <taxon>Pseudomonadati</taxon>
        <taxon>Bacteroidota</taxon>
        <taxon>Cytophagia</taxon>
        <taxon>Cytophagales</taxon>
        <taxon>Spirosomataceae</taxon>
        <taxon>Dyadobacter</taxon>
    </lineage>
</organism>
<proteinExistence type="predicted"/>
<evidence type="ECO:0000313" key="2">
    <source>
        <dbReference type="Proteomes" id="UP000632339"/>
    </source>
</evidence>
<dbReference type="EMBL" id="BMLI01000001">
    <property type="protein sequence ID" value="GGM82684.1"/>
    <property type="molecule type" value="Genomic_DNA"/>
</dbReference>
<protein>
    <submittedName>
        <fullName evidence="1">Uncharacterized protein</fullName>
    </submittedName>
</protein>
<sequence>MGQQPDLNEYPQLTIADLAKSLRPGWDFTTDWLCWPPDTFALVSIIMERTGCYRHCLIDYQWSRTPEYSQQVRFAARHWLRKTTELVEAKSDRTVSANYFTTPFKQEDTKIPENGWHFYTKSIEKFKGIIDTIEDFWNGVDPKTKSFVDLEVLRTINDVQVKGGTKMPNDEMAPYRKLTEALLQLLAIADSACAGIGLLEKVASESSAPTEIVHCLANLLLTATGSLSTLPKFHGAVLPKMRTPQGGITTRSLSHHLTFHTSEVEVMWRTIPWYNHHQKSINVIAVPFPFNISEDNFEPRSERFQSVQYFSYRATMEAGQKDAYAYLDEVIDLVWRQNEKLDQIHILVFPESSLSEEQYTHLKNKLYERLIDSSCKEENAGRLYHLPLIVAGISKESENSKLSNQPHNYYDGVTDHPSHNEVRMATFFAGKWYDVAQRKHHRWHLNRNQLVQYWLAGKLPSERRWFEHISVAQRRLTILAPTGWLALTALICEDLAQLEPVSAIIRGIGPTFLMALLSDGPQLNSRWSARYANVLADDPGTAVLSLTSLGMVKRCKRLTNDLYIDQSQGEPASHTVALWKDMLRGQQEIHLTNGNQAVRFTLSAKYKEEFTLDGRSDGTNAAVFELEGYEQLPLNIAAQTNSAKPVKNPTSPKKPAPLEGTWLDIRELTAVQFTLNSLVELRGRNCDEICSWLKAEPVSPGSYPQAIKKVLQQMSGALKNPKRFGIDAMQGGDNGSWPSEDISAIYAELLIFFSPEECNRFSEISDVKYYERLFEKTKEKLKFNDAKFNKSQPERRPQITIANRKFYLVPFAIMHLLHAKISKWQLESVNIATTTDIKDIVNLRRDIKYHMMKYQSVNFI</sequence>